<dbReference type="OrthoDB" id="10266999at2759"/>
<dbReference type="Proteomes" id="UP000234254">
    <property type="component" value="Unassembled WGS sequence"/>
</dbReference>
<accession>A0A2I1D2D9</accession>
<dbReference type="Pfam" id="PF00615">
    <property type="entry name" value="RGS"/>
    <property type="match status" value="1"/>
</dbReference>
<keyword evidence="4" id="KW-1185">Reference proteome</keyword>
<dbReference type="Gene3D" id="1.10.167.10">
    <property type="entry name" value="Regulator of G-protein Signalling 4, domain 2"/>
    <property type="match status" value="1"/>
</dbReference>
<name>A0A2I1D2D9_ASPC2</name>
<feature type="region of interest" description="Disordered" evidence="1">
    <location>
        <begin position="280"/>
        <end position="370"/>
    </location>
</feature>
<comment type="caution">
    <text evidence="3">The sequence shown here is derived from an EMBL/GenBank/DDBJ whole genome shotgun (WGS) entry which is preliminary data.</text>
</comment>
<dbReference type="VEuPathDB" id="FungiDB:P168DRAFT_236757"/>
<feature type="compositionally biased region" description="Pro residues" evidence="1">
    <location>
        <begin position="315"/>
        <end position="324"/>
    </location>
</feature>
<dbReference type="PANTHER" id="PTHR10845">
    <property type="entry name" value="REGULATOR OF G PROTEIN SIGNALING"/>
    <property type="match status" value="1"/>
</dbReference>
<feature type="domain" description="RGS" evidence="2">
    <location>
        <begin position="80"/>
        <end position="195"/>
    </location>
</feature>
<dbReference type="InterPro" id="IPR036305">
    <property type="entry name" value="RGS_sf"/>
</dbReference>
<proteinExistence type="predicted"/>
<dbReference type="CDD" id="cd07440">
    <property type="entry name" value="RGS"/>
    <property type="match status" value="1"/>
</dbReference>
<dbReference type="GeneID" id="36541060"/>
<dbReference type="AlphaFoldDB" id="A0A2I1D2D9"/>
<protein>
    <submittedName>
        <fullName evidence="3">Regulator of G protein signaling superfamily</fullName>
    </submittedName>
</protein>
<evidence type="ECO:0000259" key="2">
    <source>
        <dbReference type="PROSITE" id="PS50132"/>
    </source>
</evidence>
<dbReference type="SMART" id="SM00315">
    <property type="entry name" value="RGS"/>
    <property type="match status" value="1"/>
</dbReference>
<dbReference type="PROSITE" id="PS50132">
    <property type="entry name" value="RGS"/>
    <property type="match status" value="1"/>
</dbReference>
<organism evidence="3 4">
    <name type="scientific">Aspergillus campestris (strain IBT 28561)</name>
    <dbReference type="NCBI Taxonomy" id="1392248"/>
    <lineage>
        <taxon>Eukaryota</taxon>
        <taxon>Fungi</taxon>
        <taxon>Dikarya</taxon>
        <taxon>Ascomycota</taxon>
        <taxon>Pezizomycotina</taxon>
        <taxon>Eurotiomycetes</taxon>
        <taxon>Eurotiomycetidae</taxon>
        <taxon>Eurotiales</taxon>
        <taxon>Aspergillaceae</taxon>
        <taxon>Aspergillus</taxon>
        <taxon>Aspergillus subgen. Circumdati</taxon>
    </lineage>
</organism>
<feature type="compositionally biased region" description="Low complexity" evidence="1">
    <location>
        <begin position="17"/>
        <end position="32"/>
    </location>
</feature>
<dbReference type="PANTHER" id="PTHR10845:SF267">
    <property type="entry name" value="REGULATOR OF G PROTEIN SIGNALING DOMAIN PROTEIN (AFU_ORTHOLOGUE AFUA_6G06860)"/>
    <property type="match status" value="1"/>
</dbReference>
<evidence type="ECO:0000313" key="4">
    <source>
        <dbReference type="Proteomes" id="UP000234254"/>
    </source>
</evidence>
<reference evidence="3" key="1">
    <citation type="submission" date="2016-12" db="EMBL/GenBank/DDBJ databases">
        <title>The genomes of Aspergillus section Nigri reveals drivers in fungal speciation.</title>
        <authorList>
            <consortium name="DOE Joint Genome Institute"/>
            <person name="Vesth T.C."/>
            <person name="Nybo J."/>
            <person name="Theobald S."/>
            <person name="Brandl J."/>
            <person name="Frisvad J.C."/>
            <person name="Nielsen K.F."/>
            <person name="Lyhne E.K."/>
            <person name="Kogle M.E."/>
            <person name="Kuo A."/>
            <person name="Riley R."/>
            <person name="Clum A."/>
            <person name="Nolan M."/>
            <person name="Lipzen A."/>
            <person name="Salamov A."/>
            <person name="Henrissat B."/>
            <person name="Wiebenga A."/>
            <person name="De vries R.P."/>
            <person name="Grigoriev I.V."/>
            <person name="Mortensen U.H."/>
            <person name="Andersen M.R."/>
            <person name="Baker S.E."/>
        </authorList>
    </citation>
    <scope>NUCLEOTIDE SEQUENCE</scope>
    <source>
        <strain evidence="3">IBT 28561</strain>
    </source>
</reference>
<evidence type="ECO:0000256" key="1">
    <source>
        <dbReference type="SAM" id="MobiDB-lite"/>
    </source>
</evidence>
<gene>
    <name evidence="3" type="ORF">P168DRAFT_236757</name>
</gene>
<dbReference type="EMBL" id="MSFM01000006">
    <property type="protein sequence ID" value="PKY04045.1"/>
    <property type="molecule type" value="Genomic_DNA"/>
</dbReference>
<dbReference type="InterPro" id="IPR044926">
    <property type="entry name" value="RGS_subdomain_2"/>
</dbReference>
<sequence>MLRKKTLHPPLLFRNHTPTSTPELSPTTSSSDSDSDGDMDPAHSRPLSLAVASGVFGPMRPTLAEVLANTAPAPYTLSAFMAYLSQNHCLETLEFTLEAKRYREAYAELVHPLAPSPVSADSPQCQRVRMLWQRLLTAYIVPGAPREINVSSEVREHILRHAHLPFPPAPDVLDTATRLVHDLMEESIFLPFLNAHATSSPLLSPREPCCAVEERVSVVAGSGFDEHAVRRVRSKSRARRLSPQSSRDLGAHFAQSFPAGSGGRSNFSLSAMTAMSKATHRTSGPVSSASGDSVSATLTDDSGSFGSPTSVGEPMTPPTTPPSSEPNMQLMHSPKNRTENPWKKMGMKLGFKKRSGNGSSGSMKMAGLEE</sequence>
<dbReference type="SUPFAM" id="SSF48097">
    <property type="entry name" value="Regulator of G-protein signaling, RGS"/>
    <property type="match status" value="1"/>
</dbReference>
<feature type="region of interest" description="Disordered" evidence="1">
    <location>
        <begin position="234"/>
        <end position="262"/>
    </location>
</feature>
<feature type="compositionally biased region" description="Polar residues" evidence="1">
    <location>
        <begin position="281"/>
        <end position="310"/>
    </location>
</feature>
<evidence type="ECO:0000313" key="3">
    <source>
        <dbReference type="EMBL" id="PKY04045.1"/>
    </source>
</evidence>
<dbReference type="InterPro" id="IPR016137">
    <property type="entry name" value="RGS"/>
</dbReference>
<feature type="region of interest" description="Disordered" evidence="1">
    <location>
        <begin position="1"/>
        <end position="44"/>
    </location>
</feature>
<dbReference type="RefSeq" id="XP_024692639.1">
    <property type="nucleotide sequence ID" value="XM_024833536.1"/>
</dbReference>